<feature type="region of interest" description="Disordered" evidence="1">
    <location>
        <begin position="233"/>
        <end position="268"/>
    </location>
</feature>
<evidence type="ECO:0000313" key="3">
    <source>
        <dbReference type="RefSeq" id="XP_026075369.1"/>
    </source>
</evidence>
<feature type="compositionally biased region" description="Pro residues" evidence="1">
    <location>
        <begin position="249"/>
        <end position="266"/>
    </location>
</feature>
<name>A0A6P6KSV6_CARAU</name>
<dbReference type="AlphaFoldDB" id="A0A6P6KSV6"/>
<proteinExistence type="predicted"/>
<accession>A0A6P6KSV6</accession>
<dbReference type="OrthoDB" id="8930281at2759"/>
<organism evidence="2 3">
    <name type="scientific">Carassius auratus</name>
    <name type="common">Goldfish</name>
    <dbReference type="NCBI Taxonomy" id="7957"/>
    <lineage>
        <taxon>Eukaryota</taxon>
        <taxon>Metazoa</taxon>
        <taxon>Chordata</taxon>
        <taxon>Craniata</taxon>
        <taxon>Vertebrata</taxon>
        <taxon>Euteleostomi</taxon>
        <taxon>Actinopterygii</taxon>
        <taxon>Neopterygii</taxon>
        <taxon>Teleostei</taxon>
        <taxon>Ostariophysi</taxon>
        <taxon>Cypriniformes</taxon>
        <taxon>Cyprinidae</taxon>
        <taxon>Cyprininae</taxon>
        <taxon>Carassius</taxon>
    </lineage>
</organism>
<dbReference type="GeneID" id="113054212"/>
<dbReference type="KEGG" id="caua:113054212"/>
<evidence type="ECO:0000256" key="1">
    <source>
        <dbReference type="SAM" id="MobiDB-lite"/>
    </source>
</evidence>
<gene>
    <name evidence="3" type="primary">LOC113054212</name>
</gene>
<evidence type="ECO:0000313" key="2">
    <source>
        <dbReference type="Proteomes" id="UP000515129"/>
    </source>
</evidence>
<dbReference type="Proteomes" id="UP000515129">
    <property type="component" value="Chromosome 35"/>
</dbReference>
<dbReference type="RefSeq" id="XP_026075369.1">
    <property type="nucleotide sequence ID" value="XM_026219584.1"/>
</dbReference>
<keyword evidence="2" id="KW-1185">Reference proteome</keyword>
<reference evidence="3" key="1">
    <citation type="submission" date="2025-08" db="UniProtKB">
        <authorList>
            <consortium name="RefSeq"/>
        </authorList>
    </citation>
    <scope>IDENTIFICATION</scope>
    <source>
        <strain evidence="3">Wakin</strain>
        <tissue evidence="3">Muscle</tissue>
    </source>
</reference>
<protein>
    <submittedName>
        <fullName evidence="3">Integrator complex subunit 3 homolog</fullName>
    </submittedName>
</protein>
<sequence>MSVKMNGSTRRRRERLDLHNQSNVSMQLLALSPVFKCFTILLSEERPKMRQKVTSVLCIYGALHCLVVLPVSQATSLAKVSKDKASNPAVSIDSEQAHDFLAHARPRRTANPNWYHKNPDFQSYYRYYSSIGHIEGLYEIDRIRMLYQQMRHLELTYGPDASKFQNALGLQLKSTPPPTTQPPPPTLPPVSKMEVMHLCNLKDPQCKPHIVYLPTGGVPVLCDPRYHPNCKLSSVQESPPVTASEPVTSAPPPPPQKSTLPPPPPSMMMKEMEYDCDPYWDPDCLIDNPPRPVTILKPSPAFAAEKVKKETGNKVTLDAPVPTYDPYDFNQDLYDPFRHAAPAP</sequence>